<keyword evidence="2" id="KW-1185">Reference proteome</keyword>
<sequence>MQTRMECQSALASLLERTPAILFASVATVDGRSYAHANATTHSANAQRSAAIMSSLMGLIESFSKEALNSRALYNSIATEHGSIVMVRIPSRTQRHVLCVCADATENLAMTIRTALDTAALLAEKIDAEH</sequence>
<evidence type="ECO:0000313" key="2">
    <source>
        <dbReference type="Proteomes" id="UP001499959"/>
    </source>
</evidence>
<reference evidence="2" key="1">
    <citation type="journal article" date="2019" name="Int. J. Syst. Evol. Microbiol.">
        <title>The Global Catalogue of Microorganisms (GCM) 10K type strain sequencing project: providing services to taxonomists for standard genome sequencing and annotation.</title>
        <authorList>
            <consortium name="The Broad Institute Genomics Platform"/>
            <consortium name="The Broad Institute Genome Sequencing Center for Infectious Disease"/>
            <person name="Wu L."/>
            <person name="Ma J."/>
        </authorList>
    </citation>
    <scope>NUCLEOTIDE SEQUENCE [LARGE SCALE GENOMIC DNA]</scope>
    <source>
        <strain evidence="2">JCM 18204</strain>
    </source>
</reference>
<dbReference type="Gene3D" id="3.30.450.30">
    <property type="entry name" value="Dynein light chain 2a, cytoplasmic"/>
    <property type="match status" value="1"/>
</dbReference>
<dbReference type="Proteomes" id="UP001499959">
    <property type="component" value="Unassembled WGS sequence"/>
</dbReference>
<comment type="caution">
    <text evidence="1">The sequence shown here is derived from an EMBL/GenBank/DDBJ whole genome shotgun (WGS) entry which is preliminary data.</text>
</comment>
<name>A0ABP9BB30_9GAMM</name>
<evidence type="ECO:0008006" key="3">
    <source>
        <dbReference type="Google" id="ProtNLM"/>
    </source>
</evidence>
<proteinExistence type="predicted"/>
<accession>A0ABP9BB30</accession>
<protein>
    <recommendedName>
        <fullName evidence="3">Roadblock/LAMTOR2 domain-containing protein</fullName>
    </recommendedName>
</protein>
<evidence type="ECO:0000313" key="1">
    <source>
        <dbReference type="EMBL" id="GAA4791684.1"/>
    </source>
</evidence>
<dbReference type="EMBL" id="BAABJE010000007">
    <property type="protein sequence ID" value="GAA4791684.1"/>
    <property type="molecule type" value="Genomic_DNA"/>
</dbReference>
<dbReference type="SUPFAM" id="SSF103196">
    <property type="entry name" value="Roadblock/LC7 domain"/>
    <property type="match status" value="1"/>
</dbReference>
<gene>
    <name evidence="1" type="ORF">GCM10023307_16230</name>
</gene>
<organism evidence="1 2">
    <name type="scientific">Lysobacter hankyongensis</name>
    <dbReference type="NCBI Taxonomy" id="1176535"/>
    <lineage>
        <taxon>Bacteria</taxon>
        <taxon>Pseudomonadati</taxon>
        <taxon>Pseudomonadota</taxon>
        <taxon>Gammaproteobacteria</taxon>
        <taxon>Lysobacterales</taxon>
        <taxon>Lysobacteraceae</taxon>
        <taxon>Lysobacter</taxon>
    </lineage>
</organism>